<organism evidence="2 3">
    <name type="scientific">Rhizoctonia solani</name>
    <dbReference type="NCBI Taxonomy" id="456999"/>
    <lineage>
        <taxon>Eukaryota</taxon>
        <taxon>Fungi</taxon>
        <taxon>Dikarya</taxon>
        <taxon>Basidiomycota</taxon>
        <taxon>Agaricomycotina</taxon>
        <taxon>Agaricomycetes</taxon>
        <taxon>Cantharellales</taxon>
        <taxon>Ceratobasidiaceae</taxon>
        <taxon>Rhizoctonia</taxon>
    </lineage>
</organism>
<evidence type="ECO:0000313" key="3">
    <source>
        <dbReference type="Proteomes" id="UP000663831"/>
    </source>
</evidence>
<feature type="chain" id="PRO_5034883724" evidence="1">
    <location>
        <begin position="16"/>
        <end position="167"/>
    </location>
</feature>
<dbReference type="Proteomes" id="UP000663831">
    <property type="component" value="Unassembled WGS sequence"/>
</dbReference>
<evidence type="ECO:0000256" key="1">
    <source>
        <dbReference type="SAM" id="SignalP"/>
    </source>
</evidence>
<gene>
    <name evidence="2" type="ORF">RDB_LOCUS71416</name>
</gene>
<sequence>MAWLVCASAWTSAFGCPVADLSTVITLGFRLVQALTTHIGCRVLRRCASAIMRELSNSKLTDWVNVSQESVGRDVIDLLEPSTHALDVLFNIFAVRHPVTEEFPSPRQLMHLTVYDFDPGEVLRIVIANIQVRFNFRAVYVAIQIKIKAEFGANYWRRQHSYRSYQT</sequence>
<keyword evidence="1" id="KW-0732">Signal</keyword>
<name>A0A8H3BH52_9AGAM</name>
<dbReference type="EMBL" id="CAJMWV010002158">
    <property type="protein sequence ID" value="CAE6455970.1"/>
    <property type="molecule type" value="Genomic_DNA"/>
</dbReference>
<evidence type="ECO:0000313" key="2">
    <source>
        <dbReference type="EMBL" id="CAE6455970.1"/>
    </source>
</evidence>
<protein>
    <submittedName>
        <fullName evidence="2">Uncharacterized protein</fullName>
    </submittedName>
</protein>
<accession>A0A8H3BH52</accession>
<proteinExistence type="predicted"/>
<comment type="caution">
    <text evidence="2">The sequence shown here is derived from an EMBL/GenBank/DDBJ whole genome shotgun (WGS) entry which is preliminary data.</text>
</comment>
<reference evidence="2" key="1">
    <citation type="submission" date="2021-01" db="EMBL/GenBank/DDBJ databases">
        <authorList>
            <person name="Kaushik A."/>
        </authorList>
    </citation>
    <scope>NUCLEOTIDE SEQUENCE</scope>
    <source>
        <strain evidence="2">AG3-1AP</strain>
    </source>
</reference>
<feature type="signal peptide" evidence="1">
    <location>
        <begin position="1"/>
        <end position="15"/>
    </location>
</feature>
<dbReference type="AlphaFoldDB" id="A0A8H3BH52"/>